<dbReference type="CDD" id="cd23161">
    <property type="entry name" value="Prefoldin_6"/>
    <property type="match status" value="1"/>
</dbReference>
<name>A0A1E4RWY5_CYBJN</name>
<dbReference type="GO" id="GO:0051082">
    <property type="term" value="F:unfolded protein binding"/>
    <property type="evidence" value="ECO:0007669"/>
    <property type="project" value="InterPro"/>
</dbReference>
<sequence length="114" mass="13251">MSKEEFEKTSLEFNKLQNDLSTLLSTRQQLETQFQENDIVRKEFESLDDDAKIYKLTGPVLLPQDKAEAEMNVDKRIEFIKKEIERAEGSITTTQAKLDQAREKLIQIRSSLQS</sequence>
<organism evidence="4 5">
    <name type="scientific">Cyberlindnera jadinii (strain ATCC 18201 / CBS 1600 / BCRC 20928 / JCM 3617 / NBRC 0987 / NRRL Y-1542)</name>
    <name type="common">Torula yeast</name>
    <name type="synonym">Candida utilis</name>
    <dbReference type="NCBI Taxonomy" id="983966"/>
    <lineage>
        <taxon>Eukaryota</taxon>
        <taxon>Fungi</taxon>
        <taxon>Dikarya</taxon>
        <taxon>Ascomycota</taxon>
        <taxon>Saccharomycotina</taxon>
        <taxon>Saccharomycetes</taxon>
        <taxon>Phaffomycetales</taxon>
        <taxon>Phaffomycetaceae</taxon>
        <taxon>Cyberlindnera</taxon>
    </lineage>
</organism>
<dbReference type="Proteomes" id="UP000094389">
    <property type="component" value="Unassembled WGS sequence"/>
</dbReference>
<evidence type="ECO:0000313" key="4">
    <source>
        <dbReference type="EMBL" id="ODV71802.1"/>
    </source>
</evidence>
<dbReference type="Gene3D" id="1.10.287.370">
    <property type="match status" value="1"/>
</dbReference>
<dbReference type="OrthoDB" id="248120at2759"/>
<comment type="similarity">
    <text evidence="1">Belongs to the prefoldin subunit beta family.</text>
</comment>
<evidence type="ECO:0000313" key="5">
    <source>
        <dbReference type="Proteomes" id="UP000094389"/>
    </source>
</evidence>
<dbReference type="GO" id="GO:0005737">
    <property type="term" value="C:cytoplasm"/>
    <property type="evidence" value="ECO:0007669"/>
    <property type="project" value="TreeGrafter"/>
</dbReference>
<dbReference type="FunFam" id="1.10.287.370:FF:000003">
    <property type="entry name" value="Prefoldin subunit 6"/>
    <property type="match status" value="1"/>
</dbReference>
<keyword evidence="5" id="KW-1185">Reference proteome</keyword>
<dbReference type="GO" id="GO:0006457">
    <property type="term" value="P:protein folding"/>
    <property type="evidence" value="ECO:0007669"/>
    <property type="project" value="InterPro"/>
</dbReference>
<dbReference type="OMA" id="VQTEFAQ"/>
<keyword evidence="2" id="KW-0143">Chaperone</keyword>
<evidence type="ECO:0000256" key="1">
    <source>
        <dbReference type="ARBA" id="ARBA00008045"/>
    </source>
</evidence>
<dbReference type="PANTHER" id="PTHR21431:SF0">
    <property type="entry name" value="PREFOLDIN SUBUNIT 6"/>
    <property type="match status" value="1"/>
</dbReference>
<dbReference type="InterPro" id="IPR002777">
    <property type="entry name" value="PFD_beta-like"/>
</dbReference>
<evidence type="ECO:0000256" key="3">
    <source>
        <dbReference type="SAM" id="Coils"/>
    </source>
</evidence>
<accession>A0A1E4RWY5</accession>
<dbReference type="EMBL" id="KV453938">
    <property type="protein sequence ID" value="ODV71802.1"/>
    <property type="molecule type" value="Genomic_DNA"/>
</dbReference>
<dbReference type="GO" id="GO:0051131">
    <property type="term" value="P:chaperone-mediated protein complex assembly"/>
    <property type="evidence" value="ECO:0007669"/>
    <property type="project" value="TreeGrafter"/>
</dbReference>
<dbReference type="Pfam" id="PF01920">
    <property type="entry name" value="Prefoldin_2"/>
    <property type="match status" value="1"/>
</dbReference>
<keyword evidence="3" id="KW-0175">Coiled coil</keyword>
<feature type="coiled-coil region" evidence="3">
    <location>
        <begin position="77"/>
        <end position="104"/>
    </location>
</feature>
<dbReference type="InterPro" id="IPR009053">
    <property type="entry name" value="Prefoldin"/>
</dbReference>
<dbReference type="GO" id="GO:0016272">
    <property type="term" value="C:prefoldin complex"/>
    <property type="evidence" value="ECO:0007669"/>
    <property type="project" value="InterPro"/>
</dbReference>
<dbReference type="SUPFAM" id="SSF46579">
    <property type="entry name" value="Prefoldin"/>
    <property type="match status" value="1"/>
</dbReference>
<dbReference type="GO" id="GO:0051087">
    <property type="term" value="F:protein-folding chaperone binding"/>
    <property type="evidence" value="ECO:0007669"/>
    <property type="project" value="TreeGrafter"/>
</dbReference>
<dbReference type="GeneID" id="30990056"/>
<dbReference type="PANTHER" id="PTHR21431">
    <property type="entry name" value="PREFOLDIN SUBUNIT 6"/>
    <property type="match status" value="1"/>
</dbReference>
<evidence type="ECO:0000256" key="2">
    <source>
        <dbReference type="ARBA" id="ARBA00023186"/>
    </source>
</evidence>
<protein>
    <submittedName>
        <fullName evidence="4">Prefoldin subunit 6</fullName>
    </submittedName>
</protein>
<dbReference type="RefSeq" id="XP_020068841.1">
    <property type="nucleotide sequence ID" value="XM_020215660.1"/>
</dbReference>
<reference evidence="4 5" key="1">
    <citation type="journal article" date="2016" name="Proc. Natl. Acad. Sci. U.S.A.">
        <title>Comparative genomics of biotechnologically important yeasts.</title>
        <authorList>
            <person name="Riley R."/>
            <person name="Haridas S."/>
            <person name="Wolfe K.H."/>
            <person name="Lopes M.R."/>
            <person name="Hittinger C.T."/>
            <person name="Goeker M."/>
            <person name="Salamov A.A."/>
            <person name="Wisecaver J.H."/>
            <person name="Long T.M."/>
            <person name="Calvey C.H."/>
            <person name="Aerts A.L."/>
            <person name="Barry K.W."/>
            <person name="Choi C."/>
            <person name="Clum A."/>
            <person name="Coughlan A.Y."/>
            <person name="Deshpande S."/>
            <person name="Douglass A.P."/>
            <person name="Hanson S.J."/>
            <person name="Klenk H.-P."/>
            <person name="LaButti K.M."/>
            <person name="Lapidus A."/>
            <person name="Lindquist E.A."/>
            <person name="Lipzen A.M."/>
            <person name="Meier-Kolthoff J.P."/>
            <person name="Ohm R.A."/>
            <person name="Otillar R.P."/>
            <person name="Pangilinan J.L."/>
            <person name="Peng Y."/>
            <person name="Rokas A."/>
            <person name="Rosa C.A."/>
            <person name="Scheuner C."/>
            <person name="Sibirny A.A."/>
            <person name="Slot J.C."/>
            <person name="Stielow J.B."/>
            <person name="Sun H."/>
            <person name="Kurtzman C.P."/>
            <person name="Blackwell M."/>
            <person name="Grigoriev I.V."/>
            <person name="Jeffries T.W."/>
        </authorList>
    </citation>
    <scope>NUCLEOTIDE SEQUENCE [LARGE SCALE GENOMIC DNA]</scope>
    <source>
        <strain evidence="5">ATCC 18201 / CBS 1600 / BCRC 20928 / JCM 3617 / NBRC 0987 / NRRL Y-1542</strain>
    </source>
</reference>
<dbReference type="AlphaFoldDB" id="A0A1E4RWY5"/>
<dbReference type="STRING" id="983966.A0A1E4RWY5"/>
<gene>
    <name evidence="4" type="ORF">CYBJADRAFT_169161</name>
</gene>
<proteinExistence type="inferred from homology"/>